<feature type="transmembrane region" description="Helical" evidence="6">
    <location>
        <begin position="427"/>
        <end position="446"/>
    </location>
</feature>
<dbReference type="GO" id="GO:0005886">
    <property type="term" value="C:plasma membrane"/>
    <property type="evidence" value="ECO:0007669"/>
    <property type="project" value="UniProtKB-SubCell"/>
</dbReference>
<dbReference type="GO" id="GO:0022857">
    <property type="term" value="F:transmembrane transporter activity"/>
    <property type="evidence" value="ECO:0007669"/>
    <property type="project" value="InterPro"/>
</dbReference>
<accession>A0A1I7HQX7</accession>
<evidence type="ECO:0000256" key="1">
    <source>
        <dbReference type="ARBA" id="ARBA00004651"/>
    </source>
</evidence>
<feature type="transmembrane region" description="Helical" evidence="6">
    <location>
        <begin position="97"/>
        <end position="120"/>
    </location>
</feature>
<dbReference type="InterPro" id="IPR011701">
    <property type="entry name" value="MFS"/>
</dbReference>
<dbReference type="Gene3D" id="1.20.1720.10">
    <property type="entry name" value="Multidrug resistance protein D"/>
    <property type="match status" value="1"/>
</dbReference>
<name>A0A1I7HQX7_9BACL</name>
<dbReference type="PANTHER" id="PTHR42718:SF9">
    <property type="entry name" value="MAJOR FACILITATOR SUPERFAMILY MULTIDRUG TRANSPORTER MFSC"/>
    <property type="match status" value="1"/>
</dbReference>
<feature type="transmembrane region" description="Helical" evidence="6">
    <location>
        <begin position="335"/>
        <end position="352"/>
    </location>
</feature>
<reference evidence="9" key="1">
    <citation type="submission" date="2016-10" db="EMBL/GenBank/DDBJ databases">
        <authorList>
            <person name="Varghese N."/>
        </authorList>
    </citation>
    <scope>NUCLEOTIDE SEQUENCE [LARGE SCALE GENOMIC DNA]</scope>
    <source>
        <strain evidence="9">DSM 17980</strain>
    </source>
</reference>
<dbReference type="PROSITE" id="PS50850">
    <property type="entry name" value="MFS"/>
    <property type="match status" value="1"/>
</dbReference>
<feature type="transmembrane region" description="Helical" evidence="6">
    <location>
        <begin position="132"/>
        <end position="156"/>
    </location>
</feature>
<evidence type="ECO:0000259" key="7">
    <source>
        <dbReference type="PROSITE" id="PS50850"/>
    </source>
</evidence>
<feature type="transmembrane region" description="Helical" evidence="6">
    <location>
        <begin position="232"/>
        <end position="248"/>
    </location>
</feature>
<feature type="transmembrane region" description="Helical" evidence="6">
    <location>
        <begin position="203"/>
        <end position="226"/>
    </location>
</feature>
<dbReference type="eggNOG" id="COG2814">
    <property type="taxonomic scope" value="Bacteria"/>
</dbReference>
<evidence type="ECO:0000256" key="3">
    <source>
        <dbReference type="ARBA" id="ARBA00022692"/>
    </source>
</evidence>
<dbReference type="STRING" id="392015.SAMN05421543_10552"/>
<proteinExistence type="predicted"/>
<evidence type="ECO:0000256" key="6">
    <source>
        <dbReference type="SAM" id="Phobius"/>
    </source>
</evidence>
<feature type="transmembrane region" description="Helical" evidence="6">
    <location>
        <begin position="162"/>
        <end position="182"/>
    </location>
</feature>
<dbReference type="CDD" id="cd17321">
    <property type="entry name" value="MFS_MMR_MDR_like"/>
    <property type="match status" value="1"/>
</dbReference>
<dbReference type="SUPFAM" id="SSF103473">
    <property type="entry name" value="MFS general substrate transporter"/>
    <property type="match status" value="1"/>
</dbReference>
<dbReference type="EMBL" id="FPBV01000005">
    <property type="protein sequence ID" value="SFU63138.1"/>
    <property type="molecule type" value="Genomic_DNA"/>
</dbReference>
<feature type="transmembrane region" description="Helical" evidence="6">
    <location>
        <begin position="269"/>
        <end position="293"/>
    </location>
</feature>
<dbReference type="InterPro" id="IPR020846">
    <property type="entry name" value="MFS_dom"/>
</dbReference>
<evidence type="ECO:0000256" key="2">
    <source>
        <dbReference type="ARBA" id="ARBA00022448"/>
    </source>
</evidence>
<dbReference type="PANTHER" id="PTHR42718">
    <property type="entry name" value="MAJOR FACILITATOR SUPERFAMILY MULTIDRUG TRANSPORTER MFSC"/>
    <property type="match status" value="1"/>
</dbReference>
<dbReference type="RefSeq" id="WP_074950567.1">
    <property type="nucleotide sequence ID" value="NZ_FPBV01000005.1"/>
</dbReference>
<keyword evidence="2" id="KW-0813">Transport</keyword>
<dbReference type="Pfam" id="PF07690">
    <property type="entry name" value="MFS_1"/>
    <property type="match status" value="1"/>
</dbReference>
<keyword evidence="5 6" id="KW-0472">Membrane</keyword>
<protein>
    <submittedName>
        <fullName evidence="8">Drug resistance transporter, EmrB/QacA subfamily</fullName>
    </submittedName>
</protein>
<organism evidence="8 9">
    <name type="scientific">Alicyclobacillus macrosporangiidus</name>
    <dbReference type="NCBI Taxonomy" id="392015"/>
    <lineage>
        <taxon>Bacteria</taxon>
        <taxon>Bacillati</taxon>
        <taxon>Bacillota</taxon>
        <taxon>Bacilli</taxon>
        <taxon>Bacillales</taxon>
        <taxon>Alicyclobacillaceae</taxon>
        <taxon>Alicyclobacillus</taxon>
    </lineage>
</organism>
<keyword evidence="3 6" id="KW-0812">Transmembrane</keyword>
<feature type="transmembrane region" description="Helical" evidence="6">
    <location>
        <begin position="74"/>
        <end position="91"/>
    </location>
</feature>
<evidence type="ECO:0000313" key="9">
    <source>
        <dbReference type="Proteomes" id="UP000183508"/>
    </source>
</evidence>
<dbReference type="Proteomes" id="UP000183508">
    <property type="component" value="Unassembled WGS sequence"/>
</dbReference>
<dbReference type="InterPro" id="IPR036259">
    <property type="entry name" value="MFS_trans_sf"/>
</dbReference>
<sequence>MAQRRYLLLVTLALGMLLNPLNSSMISVAIARFQDVYGLSFEQVSWIISTYYLASAIGQPVMGKLADLFGPKRSFLTGLVVVAVSCLLAPASPSFGWLIAFRIVQAFGTSAIYPAGMAIIRRTVSEGQARALAFLAVFSSGSAAFGPTIGGLLLHWRDWPAIFFVNFPFILTSFFLALWVLPGAGGAANRVQARARAGEVLRAIDPLGVALFSIGIVGLLMGLLSIRTGVRWVPGAAGIAALALFTVWERKAGRPFIDLRLFARNRMFTWVHIQFVVVNIIFYSVFFGIPTYLEEVCHFDARTTGLLMLCIAGFGVVVSPLAGRWIDHAGSRPPLMLAGVIMATGSILLTTVHEASPVGWLVVVFSVLGLANGFNNVGLQAALFASAPKEIIGTASGLFMTARYLGTILSSILLGLVFGASPTTGRLRVLGVVLAALAAWVFWMSWRLPRGRTRA</sequence>
<feature type="domain" description="Major facilitator superfamily (MFS) profile" evidence="7">
    <location>
        <begin position="8"/>
        <end position="447"/>
    </location>
</feature>
<dbReference type="Gene3D" id="1.20.1250.20">
    <property type="entry name" value="MFS general substrate transporter like domains"/>
    <property type="match status" value="1"/>
</dbReference>
<evidence type="ECO:0000256" key="4">
    <source>
        <dbReference type="ARBA" id="ARBA00022989"/>
    </source>
</evidence>
<evidence type="ECO:0000313" key="8">
    <source>
        <dbReference type="EMBL" id="SFU63138.1"/>
    </source>
</evidence>
<feature type="transmembrane region" description="Helical" evidence="6">
    <location>
        <begin position="43"/>
        <end position="62"/>
    </location>
</feature>
<dbReference type="AlphaFoldDB" id="A0A1I7HQX7"/>
<comment type="subcellular location">
    <subcellularLocation>
        <location evidence="1">Cell membrane</location>
        <topology evidence="1">Multi-pass membrane protein</topology>
    </subcellularLocation>
</comment>
<keyword evidence="9" id="KW-1185">Reference proteome</keyword>
<feature type="transmembrane region" description="Helical" evidence="6">
    <location>
        <begin position="305"/>
        <end position="323"/>
    </location>
</feature>
<evidence type="ECO:0000256" key="5">
    <source>
        <dbReference type="ARBA" id="ARBA00023136"/>
    </source>
</evidence>
<keyword evidence="4 6" id="KW-1133">Transmembrane helix</keyword>
<feature type="transmembrane region" description="Helical" evidence="6">
    <location>
        <begin position="358"/>
        <end position="383"/>
    </location>
</feature>
<gene>
    <name evidence="8" type="ORF">SAMN05421543_10552</name>
</gene>